<dbReference type="Pfam" id="PF00397">
    <property type="entry name" value="WW"/>
    <property type="match status" value="1"/>
</dbReference>
<evidence type="ECO:0000256" key="1">
    <source>
        <dbReference type="SAM" id="MobiDB-lite"/>
    </source>
</evidence>
<dbReference type="Gene3D" id="1.25.40.10">
    <property type="entry name" value="Tetratricopeptide repeat domain"/>
    <property type="match status" value="1"/>
</dbReference>
<reference evidence="3" key="1">
    <citation type="submission" date="2021-11" db="EMBL/GenBank/DDBJ databases">
        <authorList>
            <consortium name="Genoscope - CEA"/>
            <person name="William W."/>
        </authorList>
    </citation>
    <scope>NUCLEOTIDE SEQUENCE</scope>
</reference>
<feature type="region of interest" description="Disordered" evidence="1">
    <location>
        <begin position="355"/>
        <end position="501"/>
    </location>
</feature>
<dbReference type="SUPFAM" id="SSF48452">
    <property type="entry name" value="TPR-like"/>
    <property type="match status" value="1"/>
</dbReference>
<comment type="caution">
    <text evidence="3">The sequence shown here is derived from an EMBL/GenBank/DDBJ whole genome shotgun (WGS) entry which is preliminary data.</text>
</comment>
<evidence type="ECO:0000259" key="2">
    <source>
        <dbReference type="PROSITE" id="PS50020"/>
    </source>
</evidence>
<feature type="domain" description="WW" evidence="2">
    <location>
        <begin position="364"/>
        <end position="399"/>
    </location>
</feature>
<organism evidence="3 4">
    <name type="scientific">Pelagomonas calceolata</name>
    <dbReference type="NCBI Taxonomy" id="35677"/>
    <lineage>
        <taxon>Eukaryota</taxon>
        <taxon>Sar</taxon>
        <taxon>Stramenopiles</taxon>
        <taxon>Ochrophyta</taxon>
        <taxon>Pelagophyceae</taxon>
        <taxon>Pelagomonadales</taxon>
        <taxon>Pelagomonadaceae</taxon>
        <taxon>Pelagomonas</taxon>
    </lineage>
</organism>
<gene>
    <name evidence="3" type="ORF">PECAL_5P25250</name>
</gene>
<dbReference type="PANTHER" id="PTHR46082:SF6">
    <property type="entry name" value="AAA+ ATPASE DOMAIN-CONTAINING PROTEIN-RELATED"/>
    <property type="match status" value="1"/>
</dbReference>
<protein>
    <recommendedName>
        <fullName evidence="2">WW domain-containing protein</fullName>
    </recommendedName>
</protein>
<feature type="compositionally biased region" description="Pro residues" evidence="1">
    <location>
        <begin position="426"/>
        <end position="447"/>
    </location>
</feature>
<dbReference type="OrthoDB" id="45683at2759"/>
<dbReference type="Gene3D" id="2.20.70.10">
    <property type="match status" value="1"/>
</dbReference>
<dbReference type="InterPro" id="IPR011990">
    <property type="entry name" value="TPR-like_helical_dom_sf"/>
</dbReference>
<dbReference type="InterPro" id="IPR036020">
    <property type="entry name" value="WW_dom_sf"/>
</dbReference>
<dbReference type="CDD" id="cd00201">
    <property type="entry name" value="WW"/>
    <property type="match status" value="1"/>
</dbReference>
<dbReference type="SUPFAM" id="SSF51045">
    <property type="entry name" value="WW domain"/>
    <property type="match status" value="1"/>
</dbReference>
<proteinExistence type="predicted"/>
<dbReference type="InterPro" id="IPR053137">
    <property type="entry name" value="NLR-like"/>
</dbReference>
<sequence length="538" mass="58405">MRYCDSTCQHDHWRRGHKQICKKIHRAGNAETYNADKKYKETVAVAVEKCAADTKGQKCYICLEAVHPRTGEGLVRGCACGDREGVTSPELGVAHVSCLADQAKLLVAEALEDKLGLEAHHERWKRWDTCDLCKQPYHGDVRCALGWACYRTYAGLPEMDMARLNSLTVLGNGLSERDVGRAEEALCVYEAVLNSLRRDKTATKHDLLTVQANIALCLNRLGRHDEAFAAETSVFARYKATLGTAHQQTILAGLNLVAGLSQNRKHAEAREFLRKHDLVATSQRVLGAQHPITMRLRWASFDAILYDAESSVPDLVESVTGIGAVLKTMQRVYGPAHPETKKVQITLDRAKSSLAAARGGPFDPPLPPGWEAARDPASHGRPYFFERATGRTSWTHPTADAITPGPSKKKKGKKSGRSGASRAVPAPAPAAPASRPAPAPMPAPAPAPVSAAEPSAPGDAQPTGAPARRRRTARRDADDADAAQGPAPPQAPDHGEEITPRPPLADCLLMIVLAVSLRREWITPVTFYALIAIRVFLF</sequence>
<keyword evidence="4" id="KW-1185">Reference proteome</keyword>
<dbReference type="InterPro" id="IPR001202">
    <property type="entry name" value="WW_dom"/>
</dbReference>
<evidence type="ECO:0000313" key="4">
    <source>
        <dbReference type="Proteomes" id="UP000789595"/>
    </source>
</evidence>
<dbReference type="Pfam" id="PF13374">
    <property type="entry name" value="TPR_10"/>
    <property type="match status" value="1"/>
</dbReference>
<dbReference type="EMBL" id="CAKKNE010000005">
    <property type="protein sequence ID" value="CAH0378005.1"/>
    <property type="molecule type" value="Genomic_DNA"/>
</dbReference>
<dbReference type="AlphaFoldDB" id="A0A8J2SYH8"/>
<evidence type="ECO:0000313" key="3">
    <source>
        <dbReference type="EMBL" id="CAH0378005.1"/>
    </source>
</evidence>
<dbReference type="SMART" id="SM00456">
    <property type="entry name" value="WW"/>
    <property type="match status" value="1"/>
</dbReference>
<dbReference type="PANTHER" id="PTHR46082">
    <property type="entry name" value="ATP/GTP-BINDING PROTEIN-RELATED"/>
    <property type="match status" value="1"/>
</dbReference>
<dbReference type="Proteomes" id="UP000789595">
    <property type="component" value="Unassembled WGS sequence"/>
</dbReference>
<name>A0A8J2SYH8_9STRA</name>
<dbReference type="PROSITE" id="PS50020">
    <property type="entry name" value="WW_DOMAIN_2"/>
    <property type="match status" value="1"/>
</dbReference>
<feature type="compositionally biased region" description="Basic residues" evidence="1">
    <location>
        <begin position="407"/>
        <end position="416"/>
    </location>
</feature>
<accession>A0A8J2SYH8</accession>
<feature type="compositionally biased region" description="Low complexity" evidence="1">
    <location>
        <begin position="448"/>
        <end position="466"/>
    </location>
</feature>